<feature type="domain" description="TauD/TfdA-like" evidence="3">
    <location>
        <begin position="398"/>
        <end position="670"/>
    </location>
</feature>
<dbReference type="InterPro" id="IPR007817">
    <property type="entry name" value="Isocyanide_synthase_DIT1"/>
</dbReference>
<dbReference type="SUPFAM" id="SSF51197">
    <property type="entry name" value="Clavaminate synthase-like"/>
    <property type="match status" value="1"/>
</dbReference>
<organism evidence="4 5">
    <name type="scientific">Rhypophila decipiens</name>
    <dbReference type="NCBI Taxonomy" id="261697"/>
    <lineage>
        <taxon>Eukaryota</taxon>
        <taxon>Fungi</taxon>
        <taxon>Dikarya</taxon>
        <taxon>Ascomycota</taxon>
        <taxon>Pezizomycotina</taxon>
        <taxon>Sordariomycetes</taxon>
        <taxon>Sordariomycetidae</taxon>
        <taxon>Sordariales</taxon>
        <taxon>Naviculisporaceae</taxon>
        <taxon>Rhypophila</taxon>
    </lineage>
</organism>
<keyword evidence="1" id="KW-0560">Oxidoreductase</keyword>
<name>A0AAN6XWF4_9PEZI</name>
<dbReference type="Pfam" id="PF05141">
    <property type="entry name" value="DIT1_PvcA"/>
    <property type="match status" value="1"/>
</dbReference>
<dbReference type="Gene3D" id="3.60.130.10">
    <property type="entry name" value="Clavaminate synthase-like"/>
    <property type="match status" value="1"/>
</dbReference>
<proteinExistence type="predicted"/>
<dbReference type="Proteomes" id="UP001301769">
    <property type="component" value="Unassembled WGS sequence"/>
</dbReference>
<keyword evidence="5" id="KW-1185">Reference proteome</keyword>
<dbReference type="GO" id="GO:0016491">
    <property type="term" value="F:oxidoreductase activity"/>
    <property type="evidence" value="ECO:0007669"/>
    <property type="project" value="UniProtKB-KW"/>
</dbReference>
<gene>
    <name evidence="4" type="ORF">QBC37DRAFT_297159</name>
</gene>
<dbReference type="InterPro" id="IPR003819">
    <property type="entry name" value="TauD/TfdA-like"/>
</dbReference>
<dbReference type="EMBL" id="MU858254">
    <property type="protein sequence ID" value="KAK4208188.1"/>
    <property type="molecule type" value="Genomic_DNA"/>
</dbReference>
<dbReference type="InterPro" id="IPR042098">
    <property type="entry name" value="TauD-like_sf"/>
</dbReference>
<feature type="region of interest" description="Disordered" evidence="2">
    <location>
        <begin position="56"/>
        <end position="75"/>
    </location>
</feature>
<evidence type="ECO:0000259" key="3">
    <source>
        <dbReference type="Pfam" id="PF02668"/>
    </source>
</evidence>
<accession>A0AAN6XWF4</accession>
<protein>
    <submittedName>
        <fullName evidence="4">Pyoverdine dityrosine biosynthesis</fullName>
    </submittedName>
</protein>
<dbReference type="Pfam" id="PF02668">
    <property type="entry name" value="TauD"/>
    <property type="match status" value="1"/>
</dbReference>
<evidence type="ECO:0000313" key="5">
    <source>
        <dbReference type="Proteomes" id="UP001301769"/>
    </source>
</evidence>
<sequence>MLSLQVRDALPQAPLASSSPLHETSNGSTICLDETALKTSVAILAVLDRYRLDLGKTKEQDDGQPSSPTSPASHDTFLPMIYQTVLCHKPVRMCLPAFPFKSPNAIDKVLGKVPDTAEEVALAHLNGICLAIEDIYEPGAKLVIVSDGLVYNDLLGVPDRDVWVYGETLRALALEKGYSHIEFSRLQDLVHLENLPTQMDDMVYVANATNFRRALLNTYGDPDFNPGHEISNNEDTCLTYRGYLKFLRTDLRHTYLIGQGRSRSKYKSGIECIAKAMLERGAAFSKAVKSRFEQSHIRLSIHPSTSGTKISIRTLPTTGHFTTPWHCSLAFDLDGTIHSAHRSDFEADPKYELVTDSTTGRPLHYREKSPLWNWTPSVAITISHLYPCGIMIRPANGPETLCIEDVDAAKVRLLAEQNSPVILRGFSLTDRRDLYVKKAYELGIPIPWTWGLVLEIKELGMDLVKNPNNTAALSAEGMPFHYDGVFKTHLVKLEDGTEVLRPNAPRFQFFTAVTPSPKETGYTLFTPSSLILRNLSTLSSNRGTRSHHPLNLEILSTLKWSIRTEAFTSRNVTAMPLIEPHPTTGVPCLRYHEHWGTEKTEFDPVIVKIDHVSTEEDVAIRAVLDEALRDRRNCYWHSWEKGDLLVGDNWAGLHTRSGFRAGVGRELWRIHFD</sequence>
<dbReference type="AlphaFoldDB" id="A0AAN6XWF4"/>
<dbReference type="PANTHER" id="PTHR37285">
    <property type="entry name" value="SPORE WALL MATURATION PROTEIN DIT1"/>
    <property type="match status" value="1"/>
</dbReference>
<evidence type="ECO:0000256" key="2">
    <source>
        <dbReference type="SAM" id="MobiDB-lite"/>
    </source>
</evidence>
<dbReference type="PANTHER" id="PTHR37285:SF5">
    <property type="entry name" value="SPORE WALL MATURATION PROTEIN DIT1"/>
    <property type="match status" value="1"/>
</dbReference>
<evidence type="ECO:0000313" key="4">
    <source>
        <dbReference type="EMBL" id="KAK4208188.1"/>
    </source>
</evidence>
<reference evidence="4" key="1">
    <citation type="journal article" date="2023" name="Mol. Phylogenet. Evol.">
        <title>Genome-scale phylogeny and comparative genomics of the fungal order Sordariales.</title>
        <authorList>
            <person name="Hensen N."/>
            <person name="Bonometti L."/>
            <person name="Westerberg I."/>
            <person name="Brannstrom I.O."/>
            <person name="Guillou S."/>
            <person name="Cros-Aarteil S."/>
            <person name="Calhoun S."/>
            <person name="Haridas S."/>
            <person name="Kuo A."/>
            <person name="Mondo S."/>
            <person name="Pangilinan J."/>
            <person name="Riley R."/>
            <person name="LaButti K."/>
            <person name="Andreopoulos B."/>
            <person name="Lipzen A."/>
            <person name="Chen C."/>
            <person name="Yan M."/>
            <person name="Daum C."/>
            <person name="Ng V."/>
            <person name="Clum A."/>
            <person name="Steindorff A."/>
            <person name="Ohm R.A."/>
            <person name="Martin F."/>
            <person name="Silar P."/>
            <person name="Natvig D.O."/>
            <person name="Lalanne C."/>
            <person name="Gautier V."/>
            <person name="Ament-Velasquez S.L."/>
            <person name="Kruys A."/>
            <person name="Hutchinson M.I."/>
            <person name="Powell A.J."/>
            <person name="Barry K."/>
            <person name="Miller A.N."/>
            <person name="Grigoriev I.V."/>
            <person name="Debuchy R."/>
            <person name="Gladieux P."/>
            <person name="Hiltunen Thoren M."/>
            <person name="Johannesson H."/>
        </authorList>
    </citation>
    <scope>NUCLEOTIDE SEQUENCE</scope>
    <source>
        <strain evidence="4">PSN293</strain>
    </source>
</reference>
<feature type="compositionally biased region" description="Polar residues" evidence="2">
    <location>
        <begin position="63"/>
        <end position="73"/>
    </location>
</feature>
<reference evidence="4" key="2">
    <citation type="submission" date="2023-05" db="EMBL/GenBank/DDBJ databases">
        <authorList>
            <consortium name="Lawrence Berkeley National Laboratory"/>
            <person name="Steindorff A."/>
            <person name="Hensen N."/>
            <person name="Bonometti L."/>
            <person name="Westerberg I."/>
            <person name="Brannstrom I.O."/>
            <person name="Guillou S."/>
            <person name="Cros-Aarteil S."/>
            <person name="Calhoun S."/>
            <person name="Haridas S."/>
            <person name="Kuo A."/>
            <person name="Mondo S."/>
            <person name="Pangilinan J."/>
            <person name="Riley R."/>
            <person name="Labutti K."/>
            <person name="Andreopoulos B."/>
            <person name="Lipzen A."/>
            <person name="Chen C."/>
            <person name="Yanf M."/>
            <person name="Daum C."/>
            <person name="Ng V."/>
            <person name="Clum A."/>
            <person name="Ohm R."/>
            <person name="Martin F."/>
            <person name="Silar P."/>
            <person name="Natvig D."/>
            <person name="Lalanne C."/>
            <person name="Gautier V."/>
            <person name="Ament-Velasquez S.L."/>
            <person name="Kruys A."/>
            <person name="Hutchinson M.I."/>
            <person name="Powell A.J."/>
            <person name="Barry K."/>
            <person name="Miller A.N."/>
            <person name="Grigoriev I.V."/>
            <person name="Debuchy R."/>
            <person name="Gladieux P."/>
            <person name="Thoren M.H."/>
            <person name="Johannesson H."/>
        </authorList>
    </citation>
    <scope>NUCLEOTIDE SEQUENCE</scope>
    <source>
        <strain evidence="4">PSN293</strain>
    </source>
</reference>
<evidence type="ECO:0000256" key="1">
    <source>
        <dbReference type="ARBA" id="ARBA00023002"/>
    </source>
</evidence>
<comment type="caution">
    <text evidence="4">The sequence shown here is derived from an EMBL/GenBank/DDBJ whole genome shotgun (WGS) entry which is preliminary data.</text>
</comment>